<organism evidence="2 3">
    <name type="scientific">Suillus fuscotomentosus</name>
    <dbReference type="NCBI Taxonomy" id="1912939"/>
    <lineage>
        <taxon>Eukaryota</taxon>
        <taxon>Fungi</taxon>
        <taxon>Dikarya</taxon>
        <taxon>Basidiomycota</taxon>
        <taxon>Agaricomycotina</taxon>
        <taxon>Agaricomycetes</taxon>
        <taxon>Agaricomycetidae</taxon>
        <taxon>Boletales</taxon>
        <taxon>Suillineae</taxon>
        <taxon>Suillaceae</taxon>
        <taxon>Suillus</taxon>
    </lineage>
</organism>
<comment type="caution">
    <text evidence="2">The sequence shown here is derived from an EMBL/GenBank/DDBJ whole genome shotgun (WGS) entry which is preliminary data.</text>
</comment>
<keyword evidence="3" id="KW-1185">Reference proteome</keyword>
<dbReference type="GeneID" id="64659483"/>
<dbReference type="Proteomes" id="UP001195769">
    <property type="component" value="Unassembled WGS sequence"/>
</dbReference>
<dbReference type="EMBL" id="JABBWK010000103">
    <property type="protein sequence ID" value="KAG1893256.1"/>
    <property type="molecule type" value="Genomic_DNA"/>
</dbReference>
<reference evidence="2" key="1">
    <citation type="journal article" date="2020" name="New Phytol.">
        <title>Comparative genomics reveals dynamic genome evolution in host specialist ectomycorrhizal fungi.</title>
        <authorList>
            <person name="Lofgren L.A."/>
            <person name="Nguyen N.H."/>
            <person name="Vilgalys R."/>
            <person name="Ruytinx J."/>
            <person name="Liao H.L."/>
            <person name="Branco S."/>
            <person name="Kuo A."/>
            <person name="LaButti K."/>
            <person name="Lipzen A."/>
            <person name="Andreopoulos W."/>
            <person name="Pangilinan J."/>
            <person name="Riley R."/>
            <person name="Hundley H."/>
            <person name="Na H."/>
            <person name="Barry K."/>
            <person name="Grigoriev I.V."/>
            <person name="Stajich J.E."/>
            <person name="Kennedy P.G."/>
        </authorList>
    </citation>
    <scope>NUCLEOTIDE SEQUENCE</scope>
    <source>
        <strain evidence="2">FC203</strain>
    </source>
</reference>
<feature type="compositionally biased region" description="Basic and acidic residues" evidence="1">
    <location>
        <begin position="67"/>
        <end position="90"/>
    </location>
</feature>
<evidence type="ECO:0000256" key="1">
    <source>
        <dbReference type="SAM" id="MobiDB-lite"/>
    </source>
</evidence>
<evidence type="ECO:0000313" key="3">
    <source>
        <dbReference type="Proteomes" id="UP001195769"/>
    </source>
</evidence>
<feature type="region of interest" description="Disordered" evidence="1">
    <location>
        <begin position="67"/>
        <end position="103"/>
    </location>
</feature>
<protein>
    <submittedName>
        <fullName evidence="2">Uncharacterized protein</fullName>
    </submittedName>
</protein>
<accession>A0AAD4DSQ8</accession>
<proteinExistence type="predicted"/>
<feature type="compositionally biased region" description="Basic residues" evidence="1">
    <location>
        <begin position="91"/>
        <end position="103"/>
    </location>
</feature>
<dbReference type="RefSeq" id="XP_041218832.1">
    <property type="nucleotide sequence ID" value="XM_041365185.1"/>
</dbReference>
<sequence>MDPNNAIRPDYTLPEFQGERQQLIDEGLTEQQATRSLTALWNFNNNAEKVRWTARQVLLEEARQRAEEDEAQRLQDLKDEEEATRLEDRKKNKNKYAPIKRGKVPSDPTILPAQYATRRLKAGDYCELHYFTNKGLDEAKVATLIAEPDALVMLPAADGVHSWVPAAAVKDPKAAPVTKDENLTWEEFNEVAPRIISFMKVHDWPDDRVSMHIQFWMALQAHRWRHAPDVLKQKALLLYQSQQRRRWHLTVGTAQGWSLEEINQDLLFEAREELFNEKRDKETAFAVQVSHSSLRSLVKLERSSYPCAFAPSFPPFVYPFLSF</sequence>
<evidence type="ECO:0000313" key="2">
    <source>
        <dbReference type="EMBL" id="KAG1893256.1"/>
    </source>
</evidence>
<dbReference type="AlphaFoldDB" id="A0AAD4DSQ8"/>
<name>A0AAD4DSQ8_9AGAM</name>
<gene>
    <name evidence="2" type="ORF">F5891DRAFT_1153369</name>
</gene>